<accession>S7ZCI4</accession>
<feature type="compositionally biased region" description="Basic and acidic residues" evidence="1">
    <location>
        <begin position="100"/>
        <end position="110"/>
    </location>
</feature>
<organism evidence="3 4">
    <name type="scientific">Penicillium oxalicum (strain 114-2 / CGMCC 5302)</name>
    <name type="common">Penicillium decumbens</name>
    <dbReference type="NCBI Taxonomy" id="933388"/>
    <lineage>
        <taxon>Eukaryota</taxon>
        <taxon>Fungi</taxon>
        <taxon>Dikarya</taxon>
        <taxon>Ascomycota</taxon>
        <taxon>Pezizomycotina</taxon>
        <taxon>Eurotiomycetes</taxon>
        <taxon>Eurotiomycetidae</taxon>
        <taxon>Eurotiales</taxon>
        <taxon>Aspergillaceae</taxon>
        <taxon>Penicillium</taxon>
    </lineage>
</organism>
<dbReference type="GO" id="GO:0070824">
    <property type="term" value="C:SHREC complex"/>
    <property type="evidence" value="ECO:0007669"/>
    <property type="project" value="InterPro"/>
</dbReference>
<reference evidence="3 4" key="1">
    <citation type="journal article" date="2013" name="PLoS ONE">
        <title>Genomic and secretomic analyses reveal unique features of the lignocellulolytic enzyme system of Penicillium decumbens.</title>
        <authorList>
            <person name="Liu G."/>
            <person name="Zhang L."/>
            <person name="Wei X."/>
            <person name="Zou G."/>
            <person name="Qin Y."/>
            <person name="Ma L."/>
            <person name="Li J."/>
            <person name="Zheng H."/>
            <person name="Wang S."/>
            <person name="Wang C."/>
            <person name="Xun L."/>
            <person name="Zhao G.-P."/>
            <person name="Zhou Z."/>
            <person name="Qu Y."/>
        </authorList>
    </citation>
    <scope>NUCLEOTIDE SEQUENCE [LARGE SCALE GENOMIC DNA]</scope>
    <source>
        <strain evidence="4">114-2 / CGMCC 5302</strain>
    </source>
</reference>
<evidence type="ECO:0000313" key="4">
    <source>
        <dbReference type="Proteomes" id="UP000019376"/>
    </source>
</evidence>
<dbReference type="eggNOG" id="ENOG502SWDM">
    <property type="taxonomic scope" value="Eukaryota"/>
</dbReference>
<dbReference type="InterPro" id="IPR038986">
    <property type="entry name" value="Clr2"/>
</dbReference>
<feature type="region of interest" description="Disordered" evidence="1">
    <location>
        <begin position="1"/>
        <end position="31"/>
    </location>
</feature>
<dbReference type="InterPro" id="IPR018839">
    <property type="entry name" value="Tscrpt-silencing_Clr2_C"/>
</dbReference>
<dbReference type="Pfam" id="PF10383">
    <property type="entry name" value="Clr2"/>
    <property type="match status" value="1"/>
</dbReference>
<feature type="region of interest" description="Disordered" evidence="1">
    <location>
        <begin position="85"/>
        <end position="110"/>
    </location>
</feature>
<evidence type="ECO:0000313" key="3">
    <source>
        <dbReference type="EMBL" id="EPS27979.1"/>
    </source>
</evidence>
<dbReference type="PANTHER" id="PTHR38046:SF1">
    <property type="entry name" value="CRYPTIC LOCI REGULATOR 2"/>
    <property type="match status" value="1"/>
</dbReference>
<protein>
    <recommendedName>
        <fullName evidence="2">Cryptic loci regulator 2 C-terminal domain-containing protein</fullName>
    </recommendedName>
</protein>
<dbReference type="PANTHER" id="PTHR38046">
    <property type="entry name" value="CRYPTIC LOCI REGULATOR 2"/>
    <property type="match status" value="1"/>
</dbReference>
<name>S7ZCI4_PENO1</name>
<gene>
    <name evidence="3" type="ORF">PDE_02924</name>
</gene>
<dbReference type="STRING" id="933388.S7ZCI4"/>
<dbReference type="EMBL" id="KB644410">
    <property type="protein sequence ID" value="EPS27979.1"/>
    <property type="molecule type" value="Genomic_DNA"/>
</dbReference>
<dbReference type="HOGENOM" id="CLU_012433_1_0_1"/>
<evidence type="ECO:0000256" key="1">
    <source>
        <dbReference type="SAM" id="MobiDB-lite"/>
    </source>
</evidence>
<dbReference type="OrthoDB" id="438224at2759"/>
<feature type="domain" description="Cryptic loci regulator 2 C-terminal" evidence="2">
    <location>
        <begin position="318"/>
        <end position="462"/>
    </location>
</feature>
<sequence>MASGSETYEDPNRVVIPVDDSKSDGDKARWPVNNTDSRWIYRMRDDESWRIGLAEMWVEKQMGIQEEGRTKAEMEADRLKALGNEQAIVSPKPPSRAPRAPRDFRDPRDLPGDVEGPDYWKIHVMDLKEKGTIDEEINHPLNLDWVLTHDYLKDYFVRLPLQPAFVPRVGEVVLFTYSLEGRLETNTETNIVEMRAEDGGWLGMPQWRAGVVTQVSEEESSFLDIVQDTKKRQPVSYSGFRVETLPDPLADDKSYSLHYRYVPLKCIKPFGSFERWLWPTPREQLHPSIENAMTTMASYSLLHKVRFQGTWPNARISCKGIYIGPELLAVKDTVRLKPFGMKAEDMESSHGELKPGLEPPTNDVMVIEAIWLQLEDCDADPKSEQLARKIVPFIAGKVYTRDPHRLNRVMPFDPDPLEKLTPQEVDDAFQQVGMRVYGRWYRVAAGKICVVTPGMILGRCYEPEATHLHFGTFDLDYDLHGVLSGRRYSVQVDPRIPAGLEFFWSDNRVETLGLATMNGVDVGPAADQRDDPVRWQAILRILSGSTSESDYRSADLGIAKNGPSLGRARAKKTFSAVSKNSKLVSTGLGAVTENEDSGEGPANTADSDPSEMDLSESELMAPIPFREQSDGPEYLP</sequence>
<keyword evidence="4" id="KW-1185">Reference proteome</keyword>
<evidence type="ECO:0000259" key="2">
    <source>
        <dbReference type="Pfam" id="PF10383"/>
    </source>
</evidence>
<feature type="compositionally biased region" description="Basic and acidic residues" evidence="1">
    <location>
        <begin position="19"/>
        <end position="29"/>
    </location>
</feature>
<dbReference type="Proteomes" id="UP000019376">
    <property type="component" value="Unassembled WGS sequence"/>
</dbReference>
<dbReference type="GO" id="GO:0033553">
    <property type="term" value="C:rDNA heterochromatin"/>
    <property type="evidence" value="ECO:0007669"/>
    <property type="project" value="TreeGrafter"/>
</dbReference>
<proteinExistence type="predicted"/>
<feature type="region of interest" description="Disordered" evidence="1">
    <location>
        <begin position="586"/>
        <end position="636"/>
    </location>
</feature>
<dbReference type="AlphaFoldDB" id="S7ZCI4"/>
<dbReference type="GO" id="GO:0030466">
    <property type="term" value="P:silent mating-type cassette heterochromatin formation"/>
    <property type="evidence" value="ECO:0007669"/>
    <property type="project" value="TreeGrafter"/>
</dbReference>
<dbReference type="GO" id="GO:0031934">
    <property type="term" value="C:mating-type region heterochromatin"/>
    <property type="evidence" value="ECO:0007669"/>
    <property type="project" value="TreeGrafter"/>
</dbReference>
<dbReference type="PhylomeDB" id="S7ZCI4"/>